<accession>H2EFY1</accession>
<reference evidence="2" key="1">
    <citation type="submission" date="2011-10" db="EMBL/GenBank/DDBJ databases">
        <title>Provirophages and transpovirons: unique mobilome of giant viruses.</title>
        <authorList>
            <person name="Desnues C."/>
            <person name="LaScola B."/>
            <person name="Yutin N."/>
            <person name="Fournous G."/>
            <person name="Koonin E."/>
            <person name="Raoult D."/>
        </authorList>
    </citation>
    <scope>NUCLEOTIDE SEQUENCE</scope>
    <source>
        <strain evidence="2">Mv13-mv</strain>
    </source>
</reference>
<keyword evidence="1" id="KW-1133">Transmembrane helix</keyword>
<feature type="transmembrane region" description="Helical" evidence="1">
    <location>
        <begin position="110"/>
        <end position="132"/>
    </location>
</feature>
<keyword evidence="1" id="KW-0812">Transmembrane</keyword>
<keyword evidence="1" id="KW-0472">Membrane</keyword>
<sequence>MYNYIFKDYLLGLADSVRFDKLINILLNDTKICKSFKKIIKLNFLMYLFPQIIIFMTYYLLNWDLSILLYYLSFPMGIVSCFFHILQYIDILSSIRKYSSRISSPINNMNYLTLSITMVIYQFIILSTLILIDFVGKNIIFLTIILKILVLSTYHSFYYFNNLWQYKRVTLYHRIDIHEKLWPYYLGFGTISSIIYIFTDIYWMIFFYNLYTSILICLPFIIKTKYPPFPIKYPSCNLKIFFCIIKYLINFIKKYSLILIKLYVIPININ</sequence>
<feature type="transmembrane region" description="Helical" evidence="1">
    <location>
        <begin position="205"/>
        <end position="222"/>
    </location>
</feature>
<protein>
    <submittedName>
        <fullName evidence="2">Putative etoposide-induced protein 2.4</fullName>
    </submittedName>
</protein>
<name>H2EFY1_9VIRU</name>
<evidence type="ECO:0000256" key="1">
    <source>
        <dbReference type="SAM" id="Phobius"/>
    </source>
</evidence>
<dbReference type="EMBL" id="JN885999">
    <property type="protein sequence ID" value="AEX63033.1"/>
    <property type="molecule type" value="Genomic_DNA"/>
</dbReference>
<evidence type="ECO:0000313" key="2">
    <source>
        <dbReference type="EMBL" id="AEX63033.1"/>
    </source>
</evidence>
<organism evidence="2">
    <name type="scientific">Moumouvirus sp. 'Monve'</name>
    <dbReference type="NCBI Taxonomy" id="1128131"/>
    <lineage>
        <taxon>Viruses</taxon>
        <taxon>Varidnaviria</taxon>
        <taxon>Bamfordvirae</taxon>
        <taxon>Nucleocytoviricota</taxon>
        <taxon>Megaviricetes</taxon>
        <taxon>Imitervirales</taxon>
        <taxon>Mimiviridae</taxon>
        <taxon>Megamimivirinae</taxon>
        <taxon>Moumouvirus</taxon>
    </lineage>
</organism>
<proteinExistence type="predicted"/>
<feature type="transmembrane region" description="Helical" evidence="1">
    <location>
        <begin position="67"/>
        <end position="89"/>
    </location>
</feature>
<feature type="transmembrane region" description="Helical" evidence="1">
    <location>
        <begin position="44"/>
        <end position="61"/>
    </location>
</feature>
<gene>
    <name evidence="2" type="ORF">mv_R831</name>
</gene>
<feature type="transmembrane region" description="Helical" evidence="1">
    <location>
        <begin position="138"/>
        <end position="160"/>
    </location>
</feature>
<feature type="transmembrane region" description="Helical" evidence="1">
    <location>
        <begin position="181"/>
        <end position="199"/>
    </location>
</feature>